<dbReference type="EMBL" id="JAGYWB010000015">
    <property type="protein sequence ID" value="KAI0497681.1"/>
    <property type="molecule type" value="Genomic_DNA"/>
</dbReference>
<evidence type="ECO:0000256" key="1">
    <source>
        <dbReference type="SAM" id="MobiDB-lite"/>
    </source>
</evidence>
<comment type="caution">
    <text evidence="2">The sequence shown here is derived from an EMBL/GenBank/DDBJ whole genome shotgun (WGS) entry which is preliminary data.</text>
</comment>
<gene>
    <name evidence="2" type="ORF">KFK09_020914</name>
</gene>
<protein>
    <submittedName>
        <fullName evidence="2">Uncharacterized protein</fullName>
    </submittedName>
</protein>
<feature type="region of interest" description="Disordered" evidence="1">
    <location>
        <begin position="151"/>
        <end position="202"/>
    </location>
</feature>
<feature type="compositionally biased region" description="Low complexity" evidence="1">
    <location>
        <begin position="151"/>
        <end position="177"/>
    </location>
</feature>
<reference evidence="2" key="1">
    <citation type="journal article" date="2022" name="Front. Genet.">
        <title>Chromosome-Scale Assembly of the Dendrobium nobile Genome Provides Insights Into the Molecular Mechanism of the Biosynthesis of the Medicinal Active Ingredient of Dendrobium.</title>
        <authorList>
            <person name="Xu Q."/>
            <person name="Niu S.-C."/>
            <person name="Li K.-L."/>
            <person name="Zheng P.-J."/>
            <person name="Zhang X.-J."/>
            <person name="Jia Y."/>
            <person name="Liu Y."/>
            <person name="Niu Y.-X."/>
            <person name="Yu L.-H."/>
            <person name="Chen D.-F."/>
            <person name="Zhang G.-Q."/>
        </authorList>
    </citation>
    <scope>NUCLEOTIDE SEQUENCE</scope>
    <source>
        <tissue evidence="2">Leaf</tissue>
    </source>
</reference>
<feature type="compositionally biased region" description="Basic residues" evidence="1">
    <location>
        <begin position="98"/>
        <end position="117"/>
    </location>
</feature>
<keyword evidence="3" id="KW-1185">Reference proteome</keyword>
<accession>A0A8T3ANR6</accession>
<name>A0A8T3ANR6_DENNO</name>
<organism evidence="2 3">
    <name type="scientific">Dendrobium nobile</name>
    <name type="common">Orchid</name>
    <dbReference type="NCBI Taxonomy" id="94219"/>
    <lineage>
        <taxon>Eukaryota</taxon>
        <taxon>Viridiplantae</taxon>
        <taxon>Streptophyta</taxon>
        <taxon>Embryophyta</taxon>
        <taxon>Tracheophyta</taxon>
        <taxon>Spermatophyta</taxon>
        <taxon>Magnoliopsida</taxon>
        <taxon>Liliopsida</taxon>
        <taxon>Asparagales</taxon>
        <taxon>Orchidaceae</taxon>
        <taxon>Epidendroideae</taxon>
        <taxon>Malaxideae</taxon>
        <taxon>Dendrobiinae</taxon>
        <taxon>Dendrobium</taxon>
    </lineage>
</organism>
<dbReference type="Proteomes" id="UP000829196">
    <property type="component" value="Unassembled WGS sequence"/>
</dbReference>
<feature type="region of interest" description="Disordered" evidence="1">
    <location>
        <begin position="96"/>
        <end position="127"/>
    </location>
</feature>
<dbReference type="AlphaFoldDB" id="A0A8T3ANR6"/>
<proteinExistence type="predicted"/>
<sequence>MIGVLDALGRSCMKLGCRRCSKPPPAGNHTGESTHLPLATIPAIPSFANHTSESLSDGNHTVGDLHTRSARLRPWPHSIHRPAICARACPVCANGHASHPRRSRASAHSRVHPHLRNPSHPLPVRFRDSLPDEATDVAIVEMHDFPLLHSPSCAASSSSSPPEQSRSEGSSEPSSSSTVTATAYAKHRSNSDHDGDRDRNPTHVFQLVSAPGVQQDLLRPEPDFASTVSRDQIRDLSATALPNLMPSYSLYPVEELLTNIHVSDGPIAPSLISTQPVATLSTEKIVKVFDVVSFYYHS</sequence>
<evidence type="ECO:0000313" key="2">
    <source>
        <dbReference type="EMBL" id="KAI0497681.1"/>
    </source>
</evidence>
<feature type="compositionally biased region" description="Basic and acidic residues" evidence="1">
    <location>
        <begin position="189"/>
        <end position="201"/>
    </location>
</feature>
<evidence type="ECO:0000313" key="3">
    <source>
        <dbReference type="Proteomes" id="UP000829196"/>
    </source>
</evidence>